<keyword evidence="2" id="KW-0732">Signal</keyword>
<evidence type="ECO:0000313" key="4">
    <source>
        <dbReference type="Proteomes" id="UP001303222"/>
    </source>
</evidence>
<feature type="chain" id="PRO_5043054958" description="Secreted protein" evidence="2">
    <location>
        <begin position="23"/>
        <end position="77"/>
    </location>
</feature>
<sequence length="77" mass="8654">MVQVSSLFSLCYLLSLSREDRTEKPPTSPAGTTETTRKLERHTDIVASQRIVGWFGPLINFPFETWQGSQAGQGRKL</sequence>
<evidence type="ECO:0000256" key="1">
    <source>
        <dbReference type="SAM" id="MobiDB-lite"/>
    </source>
</evidence>
<dbReference type="EMBL" id="MU859131">
    <property type="protein sequence ID" value="KAK3952117.1"/>
    <property type="molecule type" value="Genomic_DNA"/>
</dbReference>
<evidence type="ECO:0000313" key="3">
    <source>
        <dbReference type="EMBL" id="KAK3952117.1"/>
    </source>
</evidence>
<evidence type="ECO:0000256" key="2">
    <source>
        <dbReference type="SAM" id="SignalP"/>
    </source>
</evidence>
<feature type="signal peptide" evidence="2">
    <location>
        <begin position="1"/>
        <end position="22"/>
    </location>
</feature>
<name>A0AAN6NU50_9PEZI</name>
<reference evidence="3" key="2">
    <citation type="submission" date="2023-06" db="EMBL/GenBank/DDBJ databases">
        <authorList>
            <consortium name="Lawrence Berkeley National Laboratory"/>
            <person name="Mondo S.J."/>
            <person name="Hensen N."/>
            <person name="Bonometti L."/>
            <person name="Westerberg I."/>
            <person name="Brannstrom I.O."/>
            <person name="Guillou S."/>
            <person name="Cros-Aarteil S."/>
            <person name="Calhoun S."/>
            <person name="Haridas S."/>
            <person name="Kuo A."/>
            <person name="Pangilinan J."/>
            <person name="Riley R."/>
            <person name="Labutti K."/>
            <person name="Andreopoulos B."/>
            <person name="Lipzen A."/>
            <person name="Chen C."/>
            <person name="Yanf M."/>
            <person name="Daum C."/>
            <person name="Ng V."/>
            <person name="Clum A."/>
            <person name="Steindorff A."/>
            <person name="Ohm R."/>
            <person name="Martin F."/>
            <person name="Silar P."/>
            <person name="Natvig D."/>
            <person name="Lalanne C."/>
            <person name="Gautier V."/>
            <person name="Ament-Velasquez S.L."/>
            <person name="Kruys A."/>
            <person name="Hutchinson M.I."/>
            <person name="Powell A.J."/>
            <person name="Barry K."/>
            <person name="Miller A.N."/>
            <person name="Grigoriev I.V."/>
            <person name="Debuchy R."/>
            <person name="Gladieux P."/>
            <person name="Thoren M.H."/>
            <person name="Johannesson H."/>
        </authorList>
    </citation>
    <scope>NUCLEOTIDE SEQUENCE</scope>
    <source>
        <strain evidence="3">CBS 626.80</strain>
    </source>
</reference>
<accession>A0AAN6NU50</accession>
<feature type="region of interest" description="Disordered" evidence="1">
    <location>
        <begin position="20"/>
        <end position="40"/>
    </location>
</feature>
<reference evidence="3" key="1">
    <citation type="journal article" date="2023" name="Mol. Phylogenet. Evol.">
        <title>Genome-scale phylogeny and comparative genomics of the fungal order Sordariales.</title>
        <authorList>
            <person name="Hensen N."/>
            <person name="Bonometti L."/>
            <person name="Westerberg I."/>
            <person name="Brannstrom I.O."/>
            <person name="Guillou S."/>
            <person name="Cros-Aarteil S."/>
            <person name="Calhoun S."/>
            <person name="Haridas S."/>
            <person name="Kuo A."/>
            <person name="Mondo S."/>
            <person name="Pangilinan J."/>
            <person name="Riley R."/>
            <person name="LaButti K."/>
            <person name="Andreopoulos B."/>
            <person name="Lipzen A."/>
            <person name="Chen C."/>
            <person name="Yan M."/>
            <person name="Daum C."/>
            <person name="Ng V."/>
            <person name="Clum A."/>
            <person name="Steindorff A."/>
            <person name="Ohm R.A."/>
            <person name="Martin F."/>
            <person name="Silar P."/>
            <person name="Natvig D.O."/>
            <person name="Lalanne C."/>
            <person name="Gautier V."/>
            <person name="Ament-Velasquez S.L."/>
            <person name="Kruys A."/>
            <person name="Hutchinson M.I."/>
            <person name="Powell A.J."/>
            <person name="Barry K."/>
            <person name="Miller A.N."/>
            <person name="Grigoriev I.V."/>
            <person name="Debuchy R."/>
            <person name="Gladieux P."/>
            <person name="Hiltunen Thoren M."/>
            <person name="Johannesson H."/>
        </authorList>
    </citation>
    <scope>NUCLEOTIDE SEQUENCE</scope>
    <source>
        <strain evidence="3">CBS 626.80</strain>
    </source>
</reference>
<dbReference type="AlphaFoldDB" id="A0AAN6NU50"/>
<dbReference type="Proteomes" id="UP001303222">
    <property type="component" value="Unassembled WGS sequence"/>
</dbReference>
<gene>
    <name evidence="3" type="ORF">QBC32DRAFT_342358</name>
</gene>
<comment type="caution">
    <text evidence="3">The sequence shown here is derived from an EMBL/GenBank/DDBJ whole genome shotgun (WGS) entry which is preliminary data.</text>
</comment>
<evidence type="ECO:0008006" key="5">
    <source>
        <dbReference type="Google" id="ProtNLM"/>
    </source>
</evidence>
<organism evidence="3 4">
    <name type="scientific">Pseudoneurospora amorphoporcata</name>
    <dbReference type="NCBI Taxonomy" id="241081"/>
    <lineage>
        <taxon>Eukaryota</taxon>
        <taxon>Fungi</taxon>
        <taxon>Dikarya</taxon>
        <taxon>Ascomycota</taxon>
        <taxon>Pezizomycotina</taxon>
        <taxon>Sordariomycetes</taxon>
        <taxon>Sordariomycetidae</taxon>
        <taxon>Sordariales</taxon>
        <taxon>Sordariaceae</taxon>
        <taxon>Pseudoneurospora</taxon>
    </lineage>
</organism>
<keyword evidence="4" id="KW-1185">Reference proteome</keyword>
<proteinExistence type="predicted"/>
<protein>
    <recommendedName>
        <fullName evidence="5">Secreted protein</fullName>
    </recommendedName>
</protein>